<dbReference type="EC" id="2.5.1.58" evidence="4"/>
<organism evidence="14 15">
    <name type="scientific">Orchesella cincta</name>
    <name type="common">Springtail</name>
    <name type="synonym">Podura cincta</name>
    <dbReference type="NCBI Taxonomy" id="48709"/>
    <lineage>
        <taxon>Eukaryota</taxon>
        <taxon>Metazoa</taxon>
        <taxon>Ecdysozoa</taxon>
        <taxon>Arthropoda</taxon>
        <taxon>Hexapoda</taxon>
        <taxon>Collembola</taxon>
        <taxon>Entomobryomorpha</taxon>
        <taxon>Entomobryoidea</taxon>
        <taxon>Orchesellidae</taxon>
        <taxon>Orchesellinae</taxon>
        <taxon>Orchesella</taxon>
    </lineage>
</organism>
<comment type="similarity">
    <text evidence="2">Belongs to the protein prenyltransferase subunit alpha family.</text>
</comment>
<dbReference type="STRING" id="48709.A0A1D2M552"/>
<evidence type="ECO:0000256" key="8">
    <source>
        <dbReference type="ARBA" id="ARBA00022842"/>
    </source>
</evidence>
<evidence type="ECO:0000256" key="5">
    <source>
        <dbReference type="ARBA" id="ARBA00022602"/>
    </source>
</evidence>
<keyword evidence="5" id="KW-0637">Prenyltransferase</keyword>
<evidence type="ECO:0000256" key="7">
    <source>
        <dbReference type="ARBA" id="ARBA00022737"/>
    </source>
</evidence>
<dbReference type="PANTHER" id="PTHR11129:SF1">
    <property type="entry name" value="PROTEIN FARNESYLTRANSFERASE_GERANYLGERANYLTRANSFERASE TYPE-1 SUBUNIT ALPHA"/>
    <property type="match status" value="1"/>
</dbReference>
<gene>
    <name evidence="14" type="ORF">Ocin01_18641</name>
</gene>
<dbReference type="GO" id="GO:0005965">
    <property type="term" value="C:protein farnesyltransferase complex"/>
    <property type="evidence" value="ECO:0007669"/>
    <property type="project" value="TreeGrafter"/>
</dbReference>
<evidence type="ECO:0000313" key="15">
    <source>
        <dbReference type="Proteomes" id="UP000094527"/>
    </source>
</evidence>
<evidence type="ECO:0000256" key="12">
    <source>
        <dbReference type="ARBA" id="ARBA00043086"/>
    </source>
</evidence>
<sequence>LAGEELAFVKTLLENDVRNNSAWNQRYFVFLDLFGNFSEEALAKEVAETWEFVNAALRNESSWSYLRGIINLADPDFRMSLQKEVLSMCKPLLKIAESVPMTALYVDLIDELLSAGEDAYIKDYGEAISALDNLTSIDPIRALYWEFVKRKFMAAHAEIAEQKGCCLSS</sequence>
<evidence type="ECO:0000256" key="9">
    <source>
        <dbReference type="ARBA" id="ARBA00040965"/>
    </source>
</evidence>
<evidence type="ECO:0000256" key="4">
    <source>
        <dbReference type="ARBA" id="ARBA00012702"/>
    </source>
</evidence>
<feature type="non-terminal residue" evidence="14">
    <location>
        <position position="169"/>
    </location>
</feature>
<evidence type="ECO:0000313" key="14">
    <source>
        <dbReference type="EMBL" id="ODM88042.1"/>
    </source>
</evidence>
<accession>A0A1D2M552</accession>
<dbReference type="EMBL" id="LJIJ01004197">
    <property type="protein sequence ID" value="ODM88042.1"/>
    <property type="molecule type" value="Genomic_DNA"/>
</dbReference>
<name>A0A1D2M552_ORCCI</name>
<dbReference type="GO" id="GO:0004660">
    <property type="term" value="F:protein farnesyltransferase activity"/>
    <property type="evidence" value="ECO:0007669"/>
    <property type="project" value="UniProtKB-EC"/>
</dbReference>
<dbReference type="InterPro" id="IPR002088">
    <property type="entry name" value="Prenyl_trans_a"/>
</dbReference>
<keyword evidence="6 14" id="KW-0808">Transferase</keyword>
<evidence type="ECO:0000256" key="3">
    <source>
        <dbReference type="ARBA" id="ARBA00012700"/>
    </source>
</evidence>
<evidence type="ECO:0000256" key="6">
    <source>
        <dbReference type="ARBA" id="ARBA00022679"/>
    </source>
</evidence>
<proteinExistence type="inferred from homology"/>
<dbReference type="GO" id="GO:0004662">
    <property type="term" value="F:CAAX-protein geranylgeranyltransferase activity"/>
    <property type="evidence" value="ECO:0007669"/>
    <property type="project" value="UniProtKB-EC"/>
</dbReference>
<keyword evidence="8" id="KW-0460">Magnesium</keyword>
<dbReference type="Pfam" id="PF01239">
    <property type="entry name" value="PPTA"/>
    <property type="match status" value="1"/>
</dbReference>
<evidence type="ECO:0000256" key="13">
    <source>
        <dbReference type="ARBA" id="ARBA00043219"/>
    </source>
</evidence>
<keyword evidence="15" id="KW-1185">Reference proteome</keyword>
<dbReference type="GO" id="GO:0005953">
    <property type="term" value="C:CAAX-protein geranylgeranyltransferase complex"/>
    <property type="evidence" value="ECO:0007669"/>
    <property type="project" value="TreeGrafter"/>
</dbReference>
<reference evidence="14 15" key="1">
    <citation type="journal article" date="2016" name="Genome Biol. Evol.">
        <title>Gene Family Evolution Reflects Adaptation to Soil Environmental Stressors in the Genome of the Collembolan Orchesella cincta.</title>
        <authorList>
            <person name="Faddeeva-Vakhrusheva A."/>
            <person name="Derks M.F."/>
            <person name="Anvar S.Y."/>
            <person name="Agamennone V."/>
            <person name="Suring W."/>
            <person name="Smit S."/>
            <person name="van Straalen N.M."/>
            <person name="Roelofs D."/>
        </authorList>
    </citation>
    <scope>NUCLEOTIDE SEQUENCE [LARGE SCALE GENOMIC DNA]</scope>
    <source>
        <tissue evidence="14">Mixed pool</tissue>
    </source>
</reference>
<dbReference type="Gene3D" id="1.25.40.120">
    <property type="entry name" value="Protein prenylyltransferase"/>
    <property type="match status" value="1"/>
</dbReference>
<dbReference type="AlphaFoldDB" id="A0A1D2M552"/>
<dbReference type="PANTHER" id="PTHR11129">
    <property type="entry name" value="PROTEIN FARNESYLTRANSFERASE ALPHA SUBUNIT/RAB GERANYLGERANYL TRANSFERASE ALPHA SUBUNIT"/>
    <property type="match status" value="1"/>
</dbReference>
<feature type="non-terminal residue" evidence="14">
    <location>
        <position position="1"/>
    </location>
</feature>
<dbReference type="OrthoDB" id="272289at2759"/>
<dbReference type="EC" id="2.5.1.59" evidence="3"/>
<dbReference type="PROSITE" id="PS51147">
    <property type="entry name" value="PFTA"/>
    <property type="match status" value="1"/>
</dbReference>
<protein>
    <recommendedName>
        <fullName evidence="9">Protein farnesyltransferase/geranylgeranyltransferase type-1 subunit alpha</fullName>
        <ecNumber evidence="4">2.5.1.58</ecNumber>
        <ecNumber evidence="3">2.5.1.59</ecNumber>
    </recommendedName>
    <alternativeName>
        <fullName evidence="12">CAAX farnesyltransferase subunit alpha</fullName>
    </alternativeName>
    <alternativeName>
        <fullName evidence="11">FTase-alpha</fullName>
    </alternativeName>
    <alternativeName>
        <fullName evidence="10">Ras proteins prenyltransferase subunit alpha</fullName>
    </alternativeName>
    <alternativeName>
        <fullName evidence="13">Type I protein geranyl-geranyltransferase subunit alpha</fullName>
    </alternativeName>
</protein>
<evidence type="ECO:0000256" key="2">
    <source>
        <dbReference type="ARBA" id="ARBA00006734"/>
    </source>
</evidence>
<keyword evidence="7" id="KW-0677">Repeat</keyword>
<evidence type="ECO:0000256" key="11">
    <source>
        <dbReference type="ARBA" id="ARBA00042436"/>
    </source>
</evidence>
<comment type="caution">
    <text evidence="14">The sequence shown here is derived from an EMBL/GenBank/DDBJ whole genome shotgun (WGS) entry which is preliminary data.</text>
</comment>
<evidence type="ECO:0000256" key="10">
    <source>
        <dbReference type="ARBA" id="ARBA00041392"/>
    </source>
</evidence>
<dbReference type="Proteomes" id="UP000094527">
    <property type="component" value="Unassembled WGS sequence"/>
</dbReference>
<evidence type="ECO:0000256" key="1">
    <source>
        <dbReference type="ARBA" id="ARBA00001946"/>
    </source>
</evidence>
<comment type="cofactor">
    <cofactor evidence="1">
        <name>Mg(2+)</name>
        <dbReference type="ChEBI" id="CHEBI:18420"/>
    </cofactor>
</comment>
<dbReference type="SUPFAM" id="SSF48439">
    <property type="entry name" value="Protein prenylyltransferase"/>
    <property type="match status" value="1"/>
</dbReference>